<feature type="compositionally biased region" description="Polar residues" evidence="2">
    <location>
        <begin position="1063"/>
        <end position="1081"/>
    </location>
</feature>
<evidence type="ECO:0000256" key="2">
    <source>
        <dbReference type="SAM" id="MobiDB-lite"/>
    </source>
</evidence>
<dbReference type="GO" id="GO:0045053">
    <property type="term" value="P:protein retention in Golgi apparatus"/>
    <property type="evidence" value="ECO:0007669"/>
    <property type="project" value="TreeGrafter"/>
</dbReference>
<feature type="region of interest" description="Disordered" evidence="2">
    <location>
        <begin position="1662"/>
        <end position="1705"/>
    </location>
</feature>
<proteinExistence type="inferred from homology"/>
<feature type="region of interest" description="Disordered" evidence="2">
    <location>
        <begin position="13"/>
        <end position="33"/>
    </location>
</feature>
<feature type="region of interest" description="Disordered" evidence="2">
    <location>
        <begin position="1367"/>
        <end position="1389"/>
    </location>
</feature>
<dbReference type="EMBL" id="LSYV01000039">
    <property type="protein sequence ID" value="KXZ47067.1"/>
    <property type="molecule type" value="Genomic_DNA"/>
</dbReference>
<feature type="region of interest" description="Disordered" evidence="2">
    <location>
        <begin position="658"/>
        <end position="690"/>
    </location>
</feature>
<dbReference type="InterPro" id="IPR026847">
    <property type="entry name" value="VPS13"/>
</dbReference>
<name>A0A150GB41_GONPE</name>
<evidence type="ECO:0000313" key="4">
    <source>
        <dbReference type="Proteomes" id="UP000075714"/>
    </source>
</evidence>
<feature type="compositionally biased region" description="Polar residues" evidence="2">
    <location>
        <begin position="908"/>
        <end position="917"/>
    </location>
</feature>
<protein>
    <submittedName>
        <fullName evidence="3">Uncharacterized protein</fullName>
    </submittedName>
</protein>
<feature type="compositionally biased region" description="Low complexity" evidence="2">
    <location>
        <begin position="360"/>
        <end position="376"/>
    </location>
</feature>
<accession>A0A150GB41</accession>
<feature type="compositionally biased region" description="Acidic residues" evidence="2">
    <location>
        <begin position="676"/>
        <end position="686"/>
    </location>
</feature>
<feature type="region of interest" description="Disordered" evidence="2">
    <location>
        <begin position="930"/>
        <end position="953"/>
    </location>
</feature>
<feature type="region of interest" description="Disordered" evidence="2">
    <location>
        <begin position="894"/>
        <end position="917"/>
    </location>
</feature>
<feature type="compositionally biased region" description="Low complexity" evidence="2">
    <location>
        <begin position="227"/>
        <end position="237"/>
    </location>
</feature>
<evidence type="ECO:0000313" key="3">
    <source>
        <dbReference type="EMBL" id="KXZ47067.1"/>
    </source>
</evidence>
<keyword evidence="4" id="KW-1185">Reference proteome</keyword>
<dbReference type="GO" id="GO:0006623">
    <property type="term" value="P:protein targeting to vacuole"/>
    <property type="evidence" value="ECO:0007669"/>
    <property type="project" value="TreeGrafter"/>
</dbReference>
<comment type="caution">
    <text evidence="3">The sequence shown here is derived from an EMBL/GenBank/DDBJ whole genome shotgun (WGS) entry which is preliminary data.</text>
</comment>
<dbReference type="Proteomes" id="UP000075714">
    <property type="component" value="Unassembled WGS sequence"/>
</dbReference>
<comment type="similarity">
    <text evidence="1">Belongs to the VPS13 family.</text>
</comment>
<feature type="region of interest" description="Disordered" evidence="2">
    <location>
        <begin position="1057"/>
        <end position="1092"/>
    </location>
</feature>
<gene>
    <name evidence="3" type="ORF">GPECTOR_38g304</name>
</gene>
<evidence type="ECO:0000256" key="1">
    <source>
        <dbReference type="ARBA" id="ARBA00006545"/>
    </source>
</evidence>
<dbReference type="PANTHER" id="PTHR16166">
    <property type="entry name" value="VACUOLAR PROTEIN SORTING-ASSOCIATED PROTEIN VPS13"/>
    <property type="match status" value="1"/>
</dbReference>
<organism evidence="3 4">
    <name type="scientific">Gonium pectorale</name>
    <name type="common">Green alga</name>
    <dbReference type="NCBI Taxonomy" id="33097"/>
    <lineage>
        <taxon>Eukaryota</taxon>
        <taxon>Viridiplantae</taxon>
        <taxon>Chlorophyta</taxon>
        <taxon>core chlorophytes</taxon>
        <taxon>Chlorophyceae</taxon>
        <taxon>CS clade</taxon>
        <taxon>Chlamydomonadales</taxon>
        <taxon>Volvocaceae</taxon>
        <taxon>Gonium</taxon>
    </lineage>
</organism>
<sequence length="1905" mass="207447">MIYMVSQVQQAISPKAAAAPAPPPPQARDGYQPKPNIVQAQLDVGYVSVKLVMEEKPRRLPLICDKPPKPGLTELTEIALEHVTASAGLAGDPPGDRNDGLSMKVEVDNLSVLDLQGCVEHRNVLVANRKIQSTLSSWTRIPHSESADGSSQGKPPSALVPTVCRLELTCTLPAAPSAPMQLTVRVDDPCITLLRRFINNLAYAAGVIVKTHTDAAGRYARAAASAAGTKASPAGGPRTAQDAPPGNAPRASLAPEVMIQVNNLVAVLPAGVVARKDPIRRATQNDALVLNVRSLTLCVPGGSLALRLKQLVAWSCDLPLTLMADCDDSGQPVNLAWMAHEADINGMIASSLGLGVAHFPQYSQPAPQGQQPSSSSTGAGTDQHSVGRTPQQPVVVQRTPSSRGNMLQKQLQAAKHNILDPLKEILHEAGLKRNKRQDGIVARERDPDVPDPEIDDALRLLADLDLQQLQRLIDPAHLNGVIFTHTGSGSIQLHVKAPDGMVATLGPKSYDRMLKVLTDNVVEAKSCFEVGTVGLSSSANRNTAFNPKANFGPRPGQLPFFHLTVDWPDCLQAALESNPAWWEGKRESPTAVEPCLQACFTKCSLGLMMMKDTGDMHLAFHSQELHVADVRISSHLDAVVGRIVDAAGLASIPDTSVDVAPSLGHRHSDSSVPEGEAQDEYYETQTEEAHGTELDGLAQEDQSEDGSMETPEVVNIQPVIDELPAKFPGKQAVVSLIRSGINLPADEATHLARHGASGYEDAGECPRDGSHNCMRVSFAMFQDGTMSNEIELCHTLIQWPYLTEMSLISSIISIFLPTWGHPVMTPEAGLRLMAAPWLYFNLVLRDSQLFIPILTPHLRRFETGWRGATDAAEEQMELTAAKLQQLFARMVAGDSRQGPDLAPPSAWHSDSFQLQPSSRPQLPSLRYGLASSGMPSVQSHDEERRSPRDLRAGLRPDWAADMSSRRLAAAGMADDDLRLEETGLVLTMSALRIGHFAGFVRHRGAQVTCWLLPIRNLALEMRCSMQLVEESKVLQKFVTVARMLVFQLKTRKTARRVRRTRSLQDVQQEQPSNERSVTPQRPSDGGHPAGGVFAPGGDDLASIRSKRFKPEEGKGPLVTLESLLSRKTMVTAISLKLDTAVFRGSFSNIPLWHSLVDDLGLASSLMIQNNGLFASWSFRPSSTALDVDVKSLAIVLCDDKPKSYGAPDILTAAAERLVLQYTTDKRYLDHMPEQSGCLSLLLSAQFLNNSTGRWEHLMEPWPAEVHLSDPINPIFKSSRTKYIFMTSSQLLKLNFHPSCLLTIGDSLQFSRQLFTRSDASLAEAVTAEKAPSPREQMALGGSIMSRVPQRYLIQNMTGMLMSYWAPPSEHEARPQGGGGSAPNKKTLRPGCSEELRITPTAKEVKIVGPGGVVNTRLSAQVIVLKFEGNWLPIPDVSVDVVGKYCYSLRSPHNDRNLPVIVDVVLVGRTKILKIHSALYIQNNTAMKIGFRLHLPSAPLTRQIVLANGDVQLPGDQDIRLRPLHPGKGRYLPVVAALDGVLYMEPHKHLPAEHDVIRLFPAVSDIAGQSGFIACGPPLEGTKGPYGQTPIHFAVKVKVKSRTEYSYTTFNSMEVPGPGEFAKASRPLEASIKITPTTIITNSLPYRMEGYLITLSGSDKVHEANPATSGSAPAVRENTAHGDGGSPDLTGRASGEGAPWKLSRQRHGEEALAQRKGFSGVERVMAELRKLAGLLKPDLSIPSLKVVDQEAIKVQVLAILRFELRWALKRGVKEMELLARTDNEAPDKISWQDIGAFVEWAQRNVRRVLVHPGGAQHHYVDMRKQAVLCVKVPELKMVCTRPIELNHGTRTAGAGDAEQLPEYMRLMRVEEPESLEAIQAEFCERKEKAAAAAAKADNVLQVGQLA</sequence>
<dbReference type="PANTHER" id="PTHR16166:SF93">
    <property type="entry name" value="INTERMEMBRANE LIPID TRANSFER PROTEIN VPS13"/>
    <property type="match status" value="1"/>
</dbReference>
<reference evidence="4" key="1">
    <citation type="journal article" date="2016" name="Nat. Commun.">
        <title>The Gonium pectorale genome demonstrates co-option of cell cycle regulation during the evolution of multicellularity.</title>
        <authorList>
            <person name="Hanschen E.R."/>
            <person name="Marriage T.N."/>
            <person name="Ferris P.J."/>
            <person name="Hamaji T."/>
            <person name="Toyoda A."/>
            <person name="Fujiyama A."/>
            <person name="Neme R."/>
            <person name="Noguchi H."/>
            <person name="Minakuchi Y."/>
            <person name="Suzuki M."/>
            <person name="Kawai-Toyooka H."/>
            <person name="Smith D.R."/>
            <person name="Sparks H."/>
            <person name="Anderson J."/>
            <person name="Bakaric R."/>
            <person name="Luria V."/>
            <person name="Karger A."/>
            <person name="Kirschner M.W."/>
            <person name="Durand P.M."/>
            <person name="Michod R.E."/>
            <person name="Nozaki H."/>
            <person name="Olson B.J."/>
        </authorList>
    </citation>
    <scope>NUCLEOTIDE SEQUENCE [LARGE SCALE GENOMIC DNA]</scope>
    <source>
        <strain evidence="4">NIES-2863</strain>
    </source>
</reference>
<feature type="region of interest" description="Disordered" evidence="2">
    <location>
        <begin position="227"/>
        <end position="251"/>
    </location>
</feature>
<feature type="compositionally biased region" description="Polar residues" evidence="2">
    <location>
        <begin position="377"/>
        <end position="403"/>
    </location>
</feature>
<feature type="region of interest" description="Disordered" evidence="2">
    <location>
        <begin position="360"/>
        <end position="403"/>
    </location>
</feature>
<feature type="compositionally biased region" description="Basic and acidic residues" evidence="2">
    <location>
        <begin position="939"/>
        <end position="953"/>
    </location>
</feature>
<dbReference type="OrthoDB" id="540296at2759"/>